<dbReference type="Proteomes" id="UP000027920">
    <property type="component" value="Unassembled WGS sequence"/>
</dbReference>
<dbReference type="AlphaFoldDB" id="A0A072P5Y3"/>
<dbReference type="Pfam" id="PF06032">
    <property type="entry name" value="S-Me-THD_N"/>
    <property type="match status" value="1"/>
</dbReference>
<dbReference type="SUPFAM" id="SSF53067">
    <property type="entry name" value="Actin-like ATPase domain"/>
    <property type="match status" value="2"/>
</dbReference>
<dbReference type="Pfam" id="PF05378">
    <property type="entry name" value="Hydant_A_N"/>
    <property type="match status" value="1"/>
</dbReference>
<proteinExistence type="predicted"/>
<dbReference type="InterPro" id="IPR043129">
    <property type="entry name" value="ATPase_NBD"/>
</dbReference>
<dbReference type="Gene3D" id="3.30.420.40">
    <property type="match status" value="1"/>
</dbReference>
<dbReference type="OrthoDB" id="5404895at2759"/>
<feature type="domain" description="Hydantoinase/oxoprolinase N-terminal" evidence="2">
    <location>
        <begin position="9"/>
        <end position="186"/>
    </location>
</feature>
<dbReference type="Gene3D" id="3.40.1610.10">
    <property type="entry name" value="CV3147-like domain"/>
    <property type="match status" value="1"/>
</dbReference>
<dbReference type="GO" id="GO:0016787">
    <property type="term" value="F:hydrolase activity"/>
    <property type="evidence" value="ECO:0007669"/>
    <property type="project" value="InterPro"/>
</dbReference>
<dbReference type="SUPFAM" id="SSF160991">
    <property type="entry name" value="CV3147-like"/>
    <property type="match status" value="1"/>
</dbReference>
<dbReference type="GeneID" id="25283696"/>
<dbReference type="RefSeq" id="XP_013257722.1">
    <property type="nucleotide sequence ID" value="XM_013402268.1"/>
</dbReference>
<dbReference type="Pfam" id="PF20906">
    <property type="entry name" value="S-Me-THD_C"/>
    <property type="match status" value="1"/>
</dbReference>
<evidence type="ECO:0000313" key="6">
    <source>
        <dbReference type="Proteomes" id="UP000027920"/>
    </source>
</evidence>
<dbReference type="HOGENOM" id="CLU_007154_0_0_1"/>
<dbReference type="InterPro" id="IPR010318">
    <property type="entry name" value="S-Me-THD_N"/>
</dbReference>
<gene>
    <name evidence="5" type="ORF">A1O9_08785</name>
</gene>
<dbReference type="VEuPathDB" id="FungiDB:A1O9_08785"/>
<feature type="domain" description="S-Me-THD N-terminal" evidence="3">
    <location>
        <begin position="597"/>
        <end position="756"/>
    </location>
</feature>
<dbReference type="PANTHER" id="PTHR11365:SF10">
    <property type="entry name" value="HYDANTOINASE_OXOPROLINASE"/>
    <property type="match status" value="1"/>
</dbReference>
<protein>
    <recommendedName>
        <fullName evidence="7">Hydantoinase</fullName>
    </recommendedName>
</protein>
<sequence length="991" mass="104720">MPADRPLVVGVDVGGTNTDSVLLDASQVGNKAVLASYKAATTSNVTLSVQETLRVLLDQSTVDRADISALAIGTTHFINALIERDSSRVEKVAVLRLASYNFSSGTPPFADWPSALKRIVNGYSAIIPGGCNIDGKLIADIDPEVVREQADIIKGKGIKNVVIVGIGSPTDHKYHQEERVRDILKAKLSENVNLVLSRDVAGNGLLARENASILNASILNFARRAIRSFMAAMKHIGLHCPLYLTSNSGHLLTFSEAMQFPIRIFSSGATNSIRGAAFLAGSEVGQTGCVVVDIGGTTTDVGYLLKNGYPRLAKSYTDIAGVKVNLEMPSVESVGLGGGSIIHFGAEGEEVTVGPDSVGHDLLTKALSFGGSVATATDVVVASGDATLGTHKAGLPDNLIPKAKLKMKKLLEACIDRSKNSPDPCTIILVGGGSILCPPELEGVSKIVLPEHAGVANAIGAAMAKISGSAELMVNGSEVEAGIAQVKAQAIQNAISRGGNASSVTILHQEAVGVPYTDNQTAIKVEVALPADHERVRREMRQLEEDSDIDLDKELFEETKIHDIAANGDASSDEKIDYKSYRPTVSSAGIWSLSEVDLRFLALGCYILGTGGGGSPYATYLALRQLLADGHSMTLVSCDSLKDDDAIPTVGSIGTPAVSIERPGGDEILHALDMMSKEVNVKFTHFLASEIGGGNGLSSLNPGSSKHYGLPTVDGDLMGRAYPAFEMISRYVHAASINEILPVTLCSGTGDNVLIPANQTDNVSAGIQIRDVCVSMGCSSMACGAAGVPLTGKEMRDYGIPNTHSLAWRLGRVVSIAQQSASLSTLADALIEECGGPETALRLFTGKIRSVESGLTKTAHSVGKVTIEALSEDETESDADKSGNWSEVLVPFMNENLAVLGRDKQGQETILATVPDLIFLLDVSTGENIGVQEYRYGLKVTVMVMAPHPVWTSKRGLELGGPSAFNLPYEYKSSLKYVKPRSVIEEFRETP</sequence>
<dbReference type="InterPro" id="IPR048350">
    <property type="entry name" value="S-Me-THD-like_C"/>
</dbReference>
<name>A0A072P5Y3_9EURO</name>
<dbReference type="InterPro" id="IPR002821">
    <property type="entry name" value="Hydantoinase_A"/>
</dbReference>
<dbReference type="InterPro" id="IPR008040">
    <property type="entry name" value="Hydant_A_N"/>
</dbReference>
<evidence type="ECO:0000259" key="3">
    <source>
        <dbReference type="Pfam" id="PF06032"/>
    </source>
</evidence>
<reference evidence="5 6" key="1">
    <citation type="submission" date="2013-03" db="EMBL/GenBank/DDBJ databases">
        <title>The Genome Sequence of Exophiala aquamarina CBS 119918.</title>
        <authorList>
            <consortium name="The Broad Institute Genomics Platform"/>
            <person name="Cuomo C."/>
            <person name="de Hoog S."/>
            <person name="Gorbushina A."/>
            <person name="Walker B."/>
            <person name="Young S.K."/>
            <person name="Zeng Q."/>
            <person name="Gargeya S."/>
            <person name="Fitzgerald M."/>
            <person name="Haas B."/>
            <person name="Abouelleil A."/>
            <person name="Allen A.W."/>
            <person name="Alvarado L."/>
            <person name="Arachchi H.M."/>
            <person name="Berlin A.M."/>
            <person name="Chapman S.B."/>
            <person name="Gainer-Dewar J."/>
            <person name="Goldberg J."/>
            <person name="Griggs A."/>
            <person name="Gujja S."/>
            <person name="Hansen M."/>
            <person name="Howarth C."/>
            <person name="Imamovic A."/>
            <person name="Ireland A."/>
            <person name="Larimer J."/>
            <person name="McCowan C."/>
            <person name="Murphy C."/>
            <person name="Pearson M."/>
            <person name="Poon T.W."/>
            <person name="Priest M."/>
            <person name="Roberts A."/>
            <person name="Saif S."/>
            <person name="Shea T."/>
            <person name="Sisk P."/>
            <person name="Sykes S."/>
            <person name="Wortman J."/>
            <person name="Nusbaum C."/>
            <person name="Birren B."/>
        </authorList>
    </citation>
    <scope>NUCLEOTIDE SEQUENCE [LARGE SCALE GENOMIC DNA]</scope>
    <source>
        <strain evidence="5 6">CBS 119918</strain>
    </source>
</reference>
<keyword evidence="6" id="KW-1185">Reference proteome</keyword>
<feature type="domain" description="S-Me-THD-like C-terminal" evidence="4">
    <location>
        <begin position="768"/>
        <end position="973"/>
    </location>
</feature>
<dbReference type="PANTHER" id="PTHR11365">
    <property type="entry name" value="5-OXOPROLINASE RELATED"/>
    <property type="match status" value="1"/>
</dbReference>
<dbReference type="InterPro" id="IPR024071">
    <property type="entry name" value="S-Me-THD_C_sf"/>
</dbReference>
<dbReference type="Pfam" id="PF01968">
    <property type="entry name" value="Hydantoinase_A"/>
    <property type="match status" value="1"/>
</dbReference>
<dbReference type="InterPro" id="IPR045079">
    <property type="entry name" value="Oxoprolinase-like"/>
</dbReference>
<dbReference type="Gene3D" id="2.40.390.10">
    <property type="entry name" value="CV3147-like"/>
    <property type="match status" value="1"/>
</dbReference>
<evidence type="ECO:0000313" key="5">
    <source>
        <dbReference type="EMBL" id="KEF55132.1"/>
    </source>
</evidence>
<accession>A0A072P5Y3</accession>
<dbReference type="InterPro" id="IPR027479">
    <property type="entry name" value="S-Me-THD_N_sf"/>
</dbReference>
<dbReference type="EMBL" id="AMGV01000008">
    <property type="protein sequence ID" value="KEF55132.1"/>
    <property type="molecule type" value="Genomic_DNA"/>
</dbReference>
<feature type="domain" description="Hydantoinase A/oxoprolinase" evidence="1">
    <location>
        <begin position="208"/>
        <end position="384"/>
    </location>
</feature>
<evidence type="ECO:0000259" key="4">
    <source>
        <dbReference type="Pfam" id="PF20906"/>
    </source>
</evidence>
<evidence type="ECO:0000259" key="1">
    <source>
        <dbReference type="Pfam" id="PF01968"/>
    </source>
</evidence>
<evidence type="ECO:0000259" key="2">
    <source>
        <dbReference type="Pfam" id="PF05378"/>
    </source>
</evidence>
<organism evidence="5 6">
    <name type="scientific">Exophiala aquamarina CBS 119918</name>
    <dbReference type="NCBI Taxonomy" id="1182545"/>
    <lineage>
        <taxon>Eukaryota</taxon>
        <taxon>Fungi</taxon>
        <taxon>Dikarya</taxon>
        <taxon>Ascomycota</taxon>
        <taxon>Pezizomycotina</taxon>
        <taxon>Eurotiomycetes</taxon>
        <taxon>Chaetothyriomycetidae</taxon>
        <taxon>Chaetothyriales</taxon>
        <taxon>Herpotrichiellaceae</taxon>
        <taxon>Exophiala</taxon>
    </lineage>
</organism>
<evidence type="ECO:0008006" key="7">
    <source>
        <dbReference type="Google" id="ProtNLM"/>
    </source>
</evidence>
<comment type="caution">
    <text evidence="5">The sequence shown here is derived from an EMBL/GenBank/DDBJ whole genome shotgun (WGS) entry which is preliminary data.</text>
</comment>